<evidence type="ECO:0000313" key="3">
    <source>
        <dbReference type="Proteomes" id="UP000283090"/>
    </source>
</evidence>
<organism evidence="2 3">
    <name type="scientific">Arthrobotrys flagrans</name>
    <name type="common">Nematode-trapping fungus</name>
    <name type="synonym">Trichothecium flagrans</name>
    <dbReference type="NCBI Taxonomy" id="97331"/>
    <lineage>
        <taxon>Eukaryota</taxon>
        <taxon>Fungi</taxon>
        <taxon>Dikarya</taxon>
        <taxon>Ascomycota</taxon>
        <taxon>Pezizomycotina</taxon>
        <taxon>Orbiliomycetes</taxon>
        <taxon>Orbiliales</taxon>
        <taxon>Orbiliaceae</taxon>
        <taxon>Arthrobotrys</taxon>
    </lineage>
</organism>
<evidence type="ECO:0000256" key="1">
    <source>
        <dbReference type="SAM" id="MobiDB-lite"/>
    </source>
</evidence>
<name>A0A437AF22_ARTFL</name>
<proteinExistence type="predicted"/>
<sequence length="115" mass="12983">MAQVIKYLRFGRLEQLGSPGLGLTTPDHAIAIIIHPTNYQNNIAMILEDTVFVQTVEAGWIPEPPPPVNAQAPPNKEIPNESPEPEERTIEEWAGRFFYRVNRIIGLEHDKKKTA</sequence>
<keyword evidence="3" id="KW-1185">Reference proteome</keyword>
<comment type="caution">
    <text evidence="2">The sequence shown here is derived from an EMBL/GenBank/DDBJ whole genome shotgun (WGS) entry which is preliminary data.</text>
</comment>
<dbReference type="RefSeq" id="XP_067494844.1">
    <property type="nucleotide sequence ID" value="XM_067632046.1"/>
</dbReference>
<gene>
    <name evidence="2" type="ORF">DFL_000315</name>
</gene>
<dbReference type="VEuPathDB" id="FungiDB:DFL_000315"/>
<protein>
    <submittedName>
        <fullName evidence="2">Uncharacterized protein</fullName>
    </submittedName>
</protein>
<reference evidence="2 3" key="1">
    <citation type="submission" date="2019-01" db="EMBL/GenBank/DDBJ databases">
        <title>Intercellular communication is required for trap formation in the nematode-trapping fungus Duddingtonia flagrans.</title>
        <authorList>
            <person name="Youssar L."/>
            <person name="Wernet V."/>
            <person name="Hensel N."/>
            <person name="Hildebrandt H.-G."/>
            <person name="Fischer R."/>
        </authorList>
    </citation>
    <scope>NUCLEOTIDE SEQUENCE [LARGE SCALE GENOMIC DNA]</scope>
    <source>
        <strain evidence="2 3">CBS H-5679</strain>
    </source>
</reference>
<evidence type="ECO:0000313" key="2">
    <source>
        <dbReference type="EMBL" id="RVD89300.1"/>
    </source>
</evidence>
<accession>A0A437AF22</accession>
<feature type="region of interest" description="Disordered" evidence="1">
    <location>
        <begin position="63"/>
        <end position="89"/>
    </location>
</feature>
<dbReference type="AlphaFoldDB" id="A0A437AF22"/>
<dbReference type="GeneID" id="93582626"/>
<dbReference type="EMBL" id="SAEB01000001">
    <property type="protein sequence ID" value="RVD89300.1"/>
    <property type="molecule type" value="Genomic_DNA"/>
</dbReference>
<dbReference type="Proteomes" id="UP000283090">
    <property type="component" value="Unassembled WGS sequence"/>
</dbReference>